<organism evidence="1 2">
    <name type="scientific">Aerococcus urinaehominis</name>
    <dbReference type="NCBI Taxonomy" id="128944"/>
    <lineage>
        <taxon>Bacteria</taxon>
        <taxon>Bacillati</taxon>
        <taxon>Bacillota</taxon>
        <taxon>Bacilli</taxon>
        <taxon>Lactobacillales</taxon>
        <taxon>Aerococcaceae</taxon>
        <taxon>Aerococcus</taxon>
    </lineage>
</organism>
<dbReference type="GO" id="GO:0046685">
    <property type="term" value="P:response to arsenic-containing substance"/>
    <property type="evidence" value="ECO:0007669"/>
    <property type="project" value="InterPro"/>
</dbReference>
<protein>
    <submittedName>
        <fullName evidence="1">Uncharacterized protein</fullName>
    </submittedName>
</protein>
<dbReference type="Pfam" id="PF06953">
    <property type="entry name" value="ArsD"/>
    <property type="match status" value="1"/>
</dbReference>
<gene>
    <name evidence="1" type="ORF">AWM75_04520</name>
</gene>
<evidence type="ECO:0000313" key="1">
    <source>
        <dbReference type="EMBL" id="AMB99311.1"/>
    </source>
</evidence>
<dbReference type="EMBL" id="CP014163">
    <property type="protein sequence ID" value="AMB99311.1"/>
    <property type="molecule type" value="Genomic_DNA"/>
</dbReference>
<accession>A0A109RGM5</accession>
<dbReference type="Gene3D" id="3.40.30.10">
    <property type="entry name" value="Glutaredoxin"/>
    <property type="match status" value="1"/>
</dbReference>
<dbReference type="STRING" id="128944.AWM75_04520"/>
<dbReference type="InterPro" id="IPR010712">
    <property type="entry name" value="Arsenical-R_ArsD"/>
</dbReference>
<reference evidence="2" key="2">
    <citation type="submission" date="2016-01" db="EMBL/GenBank/DDBJ databases">
        <title>Six Aerococcus type strain genome sequencing and assembly using PacBio and Illumina Hiseq.</title>
        <authorList>
            <person name="Carkaci D."/>
            <person name="Dargis R."/>
            <person name="Nielsen X.C."/>
            <person name="Skovgaard O."/>
            <person name="Fuursted K."/>
            <person name="Christensen J.J."/>
        </authorList>
    </citation>
    <scope>NUCLEOTIDE SEQUENCE [LARGE SCALE GENOMIC DNA]</scope>
    <source>
        <strain evidence="2">CCUG42038B</strain>
    </source>
</reference>
<dbReference type="Proteomes" id="UP000062260">
    <property type="component" value="Chromosome"/>
</dbReference>
<sequence length="126" mass="13856">MKKVQLFEPLGATLGCCGGSPTCEKTDNPIVNEHANVKELERIEAFFTQLQSIDGYFVTLHDPSSDPYTFSRTEAVIKKLQVYGEDVLPIVLINDKIASMGEFPSNEKLSQLVGLDYTLDPSPASC</sequence>
<evidence type="ECO:0000313" key="2">
    <source>
        <dbReference type="Proteomes" id="UP000062260"/>
    </source>
</evidence>
<dbReference type="KEGG" id="auh:AWM75_04520"/>
<proteinExistence type="predicted"/>
<dbReference type="GO" id="GO:0045892">
    <property type="term" value="P:negative regulation of DNA-templated transcription"/>
    <property type="evidence" value="ECO:0007669"/>
    <property type="project" value="InterPro"/>
</dbReference>
<dbReference type="AlphaFoldDB" id="A0A109RGM5"/>
<reference evidence="1 2" key="1">
    <citation type="journal article" date="2016" name="Genome Announc.">
        <title>Complete Genome Sequences of Aerococcus christensenii CCUG 28831T, Aerococcus sanguinicola CCUG 43001T, Aerococcus urinae CCUG 36881T, Aerococcus urinaeequi CCUG 28094T, Aerococcus urinaehominis CCUG 42038 BT, and Aerococcus viridans CCUG 4311T.</title>
        <authorList>
            <person name="Carkaci D."/>
            <person name="Dargis R."/>
            <person name="Nielsen X.C."/>
            <person name="Skovgaard O."/>
            <person name="Fuursted K."/>
            <person name="Christensen J.J."/>
        </authorList>
    </citation>
    <scope>NUCLEOTIDE SEQUENCE [LARGE SCALE GENOMIC DNA]</scope>
    <source>
        <strain evidence="1 2">CCUG42038B</strain>
    </source>
</reference>
<dbReference type="OrthoDB" id="2136184at2"/>
<dbReference type="GO" id="GO:0003677">
    <property type="term" value="F:DNA binding"/>
    <property type="evidence" value="ECO:0007669"/>
    <property type="project" value="InterPro"/>
</dbReference>
<dbReference type="RefSeq" id="WP_067978797.1">
    <property type="nucleotide sequence ID" value="NZ_CP014163.1"/>
</dbReference>
<name>A0A109RGM5_9LACT</name>
<keyword evidence="2" id="KW-1185">Reference proteome</keyword>